<gene>
    <name evidence="2" type="ORF">JOC73_001906</name>
</gene>
<dbReference type="InterPro" id="IPR003711">
    <property type="entry name" value="CarD-like/TRCF_RID"/>
</dbReference>
<dbReference type="SUPFAM" id="SSF141259">
    <property type="entry name" value="CarD-like"/>
    <property type="match status" value="1"/>
</dbReference>
<evidence type="ECO:0000259" key="1">
    <source>
        <dbReference type="SMART" id="SM01058"/>
    </source>
</evidence>
<dbReference type="InterPro" id="IPR042215">
    <property type="entry name" value="CarD-like_C"/>
</dbReference>
<dbReference type="RefSeq" id="WP_204402417.1">
    <property type="nucleotide sequence ID" value="NZ_JAFBEE010000011.1"/>
</dbReference>
<dbReference type="Proteomes" id="UP001314796">
    <property type="component" value="Unassembled WGS sequence"/>
</dbReference>
<evidence type="ECO:0000313" key="2">
    <source>
        <dbReference type="EMBL" id="MBM7615337.1"/>
    </source>
</evidence>
<reference evidence="2 3" key="1">
    <citation type="submission" date="2021-01" db="EMBL/GenBank/DDBJ databases">
        <title>Genomic Encyclopedia of Type Strains, Phase IV (KMG-IV): sequencing the most valuable type-strain genomes for metagenomic binning, comparative biology and taxonomic classification.</title>
        <authorList>
            <person name="Goeker M."/>
        </authorList>
    </citation>
    <scope>NUCLEOTIDE SEQUENCE [LARGE SCALE GENOMIC DNA]</scope>
    <source>
        <strain evidence="2 3">DSM 25890</strain>
    </source>
</reference>
<dbReference type="Pfam" id="PF02559">
    <property type="entry name" value="CarD_TRCF_RID"/>
    <property type="match status" value="1"/>
</dbReference>
<dbReference type="Gene3D" id="2.40.10.170">
    <property type="match status" value="1"/>
</dbReference>
<dbReference type="EMBL" id="JAFBEE010000011">
    <property type="protein sequence ID" value="MBM7615337.1"/>
    <property type="molecule type" value="Genomic_DNA"/>
</dbReference>
<evidence type="ECO:0000313" key="3">
    <source>
        <dbReference type="Proteomes" id="UP001314796"/>
    </source>
</evidence>
<dbReference type="SMART" id="SM01058">
    <property type="entry name" value="CarD_TRCF"/>
    <property type="match status" value="1"/>
</dbReference>
<feature type="domain" description="CarD-like/TRCF RNAP-interacting" evidence="1">
    <location>
        <begin position="1"/>
        <end position="111"/>
    </location>
</feature>
<protein>
    <submittedName>
        <fullName evidence="2">CarD family transcriptional regulator</fullName>
    </submittedName>
</protein>
<dbReference type="Gene3D" id="1.20.58.1290">
    <property type="entry name" value="CarD-like, C-terminal domain"/>
    <property type="match status" value="1"/>
</dbReference>
<dbReference type="PANTHER" id="PTHR38447">
    <property type="entry name" value="TRANSCRIPTION FACTOR YDEB-RELATED"/>
    <property type="match status" value="1"/>
</dbReference>
<name>A0ABS2NQV8_9FIRM</name>
<dbReference type="InterPro" id="IPR052531">
    <property type="entry name" value="CarD-like_regulator"/>
</dbReference>
<organism evidence="2 3">
    <name type="scientific">Alkaliphilus hydrothermalis</name>
    <dbReference type="NCBI Taxonomy" id="1482730"/>
    <lineage>
        <taxon>Bacteria</taxon>
        <taxon>Bacillati</taxon>
        <taxon>Bacillota</taxon>
        <taxon>Clostridia</taxon>
        <taxon>Peptostreptococcales</taxon>
        <taxon>Natronincolaceae</taxon>
        <taxon>Alkaliphilus</taxon>
    </lineage>
</organism>
<keyword evidence="3" id="KW-1185">Reference proteome</keyword>
<dbReference type="Pfam" id="PF21095">
    <property type="entry name" value="CarD_C"/>
    <property type="match status" value="1"/>
</dbReference>
<accession>A0ABS2NQV8</accession>
<dbReference type="PANTHER" id="PTHR38447:SF1">
    <property type="entry name" value="RNA POLYMERASE-BINDING TRANSCRIPTION FACTOR CARD"/>
    <property type="match status" value="1"/>
</dbReference>
<dbReference type="InterPro" id="IPR048792">
    <property type="entry name" value="CarD_C"/>
</dbReference>
<proteinExistence type="predicted"/>
<dbReference type="InterPro" id="IPR036101">
    <property type="entry name" value="CarD-like/TRCF_RID_sf"/>
</dbReference>
<sequence>MFNIGDKIVYPMHGAGVIEAIEEKEILGTKRKYYIMRIPLDDMKVMIPLDSMEGIGIRQIVTKEEVESVIAVLEANETKMPQNWNRRYRANMDRIKSGDIFEVAEVVRNLVLRDREKSLSTGERKILNNARQILMSEIILATDLSSEEVSTLIEDSIRESPEESVEESTDK</sequence>
<comment type="caution">
    <text evidence="2">The sequence shown here is derived from an EMBL/GenBank/DDBJ whole genome shotgun (WGS) entry which is preliminary data.</text>
</comment>